<keyword evidence="3" id="KW-1185">Reference proteome</keyword>
<keyword evidence="1" id="KW-0175">Coiled coil</keyword>
<dbReference type="OMA" id="ERGSEFM"/>
<feature type="coiled-coil region" evidence="1">
    <location>
        <begin position="65"/>
        <end position="95"/>
    </location>
</feature>
<sequence>MINGVPMDAASLAAMETFLREYEAAAEVDQDTSFCALGDSGTSGDGSSSGEIQNAMASQRRLRYINKVKAERVALKQQEQALSAQLRDLQQAQTVAKANVVENVALGAWKAVTIRQRESRLEAEERRRKLRLIVEHQSKVIREMKDLLLKVTRVPHCPITPSDGHSFALFRAFARELNALHGMTDQVCSGANFKPSPSPLNSSAMTSLMLHDPRGDRIEVDGSENTRAMKHHFDYSRELGESATVTSHSVVRRYIEADRVVFVWRALTEGQGDFEGLYTDETAWYVLRPSAAKDEAMVVEADEDDVNAMTRTLEGMLLDQA</sequence>
<dbReference type="SMR" id="G4YGW5"/>
<reference evidence="2 3" key="1">
    <citation type="journal article" date="2006" name="Science">
        <title>Phytophthora genome sequences uncover evolutionary origins and mechanisms of pathogenesis.</title>
        <authorList>
            <person name="Tyler B.M."/>
            <person name="Tripathy S."/>
            <person name="Zhang X."/>
            <person name="Dehal P."/>
            <person name="Jiang R.H."/>
            <person name="Aerts A."/>
            <person name="Arredondo F.D."/>
            <person name="Baxter L."/>
            <person name="Bensasson D."/>
            <person name="Beynon J.L."/>
            <person name="Chapman J."/>
            <person name="Damasceno C.M."/>
            <person name="Dorrance A.E."/>
            <person name="Dou D."/>
            <person name="Dickerman A.W."/>
            <person name="Dubchak I.L."/>
            <person name="Garbelotto M."/>
            <person name="Gijzen M."/>
            <person name="Gordon S.G."/>
            <person name="Govers F."/>
            <person name="Grunwald N.J."/>
            <person name="Huang W."/>
            <person name="Ivors K.L."/>
            <person name="Jones R.W."/>
            <person name="Kamoun S."/>
            <person name="Krampis K."/>
            <person name="Lamour K.H."/>
            <person name="Lee M.K."/>
            <person name="McDonald W.H."/>
            <person name="Medina M."/>
            <person name="Meijer H.J."/>
            <person name="Nordberg E.K."/>
            <person name="Maclean D.J."/>
            <person name="Ospina-Giraldo M.D."/>
            <person name="Morris P.F."/>
            <person name="Phuntumart V."/>
            <person name="Putnam N.H."/>
            <person name="Rash S."/>
            <person name="Rose J.K."/>
            <person name="Sakihama Y."/>
            <person name="Salamov A.A."/>
            <person name="Savidor A."/>
            <person name="Scheuring C.F."/>
            <person name="Smith B.M."/>
            <person name="Sobral B.W."/>
            <person name="Terry A."/>
            <person name="Torto-Alalibo T.A."/>
            <person name="Win J."/>
            <person name="Xu Z."/>
            <person name="Zhang H."/>
            <person name="Grigoriev I.V."/>
            <person name="Rokhsar D.S."/>
            <person name="Boore J.L."/>
        </authorList>
    </citation>
    <scope>NUCLEOTIDE SEQUENCE [LARGE SCALE GENOMIC DNA]</scope>
    <source>
        <strain evidence="2 3">P6497</strain>
    </source>
</reference>
<dbReference type="InParanoid" id="G4YGW5"/>
<evidence type="ECO:0000313" key="2">
    <source>
        <dbReference type="EMBL" id="EGZ27446.1"/>
    </source>
</evidence>
<evidence type="ECO:0000313" key="3">
    <source>
        <dbReference type="Proteomes" id="UP000002640"/>
    </source>
</evidence>
<dbReference type="Proteomes" id="UP000002640">
    <property type="component" value="Unassembled WGS sequence"/>
</dbReference>
<proteinExistence type="predicted"/>
<gene>
    <name evidence="2" type="ORF">PHYSODRAFT_321250</name>
</gene>
<accession>G4YGW5</accession>
<dbReference type="KEGG" id="psoj:PHYSODRAFT_321250"/>
<protein>
    <submittedName>
        <fullName evidence="2">Uncharacterized protein</fullName>
    </submittedName>
</protein>
<dbReference type="AlphaFoldDB" id="G4YGW5"/>
<dbReference type="GeneID" id="20644604"/>
<dbReference type="EMBL" id="JH159151">
    <property type="protein sequence ID" value="EGZ27446.1"/>
    <property type="molecule type" value="Genomic_DNA"/>
</dbReference>
<name>G4YGW5_PHYSP</name>
<evidence type="ECO:0000256" key="1">
    <source>
        <dbReference type="SAM" id="Coils"/>
    </source>
</evidence>
<dbReference type="RefSeq" id="XP_009514721.1">
    <property type="nucleotide sequence ID" value="XM_009516426.1"/>
</dbReference>
<organism evidence="2 3">
    <name type="scientific">Phytophthora sojae (strain P6497)</name>
    <name type="common">Soybean stem and root rot agent</name>
    <name type="synonym">Phytophthora megasperma f. sp. glycines</name>
    <dbReference type="NCBI Taxonomy" id="1094619"/>
    <lineage>
        <taxon>Eukaryota</taxon>
        <taxon>Sar</taxon>
        <taxon>Stramenopiles</taxon>
        <taxon>Oomycota</taxon>
        <taxon>Peronosporomycetes</taxon>
        <taxon>Peronosporales</taxon>
        <taxon>Peronosporaceae</taxon>
        <taxon>Phytophthora</taxon>
    </lineage>
</organism>